<evidence type="ECO:0000313" key="9">
    <source>
        <dbReference type="Proteomes" id="UP000661607"/>
    </source>
</evidence>
<dbReference type="RefSeq" id="WP_192775761.1">
    <property type="nucleotide sequence ID" value="NZ_BAAASY010000007.1"/>
</dbReference>
<evidence type="ECO:0000256" key="1">
    <source>
        <dbReference type="ARBA" id="ARBA00001966"/>
    </source>
</evidence>
<dbReference type="GO" id="GO:0043365">
    <property type="term" value="F:[formate-C-acetyltransferase]-activating enzyme activity"/>
    <property type="evidence" value="ECO:0007669"/>
    <property type="project" value="UniProtKB-EC"/>
</dbReference>
<evidence type="ECO:0000256" key="3">
    <source>
        <dbReference type="ARBA" id="ARBA00022691"/>
    </source>
</evidence>
<keyword evidence="8" id="KW-0670">Pyruvate</keyword>
<dbReference type="EC" id="1.97.1.4" evidence="8"/>
<accession>A0ABR9KG19</accession>
<keyword evidence="2" id="KW-0004">4Fe-4S</keyword>
<dbReference type="PROSITE" id="PS51918">
    <property type="entry name" value="RADICAL_SAM"/>
    <property type="match status" value="1"/>
</dbReference>
<evidence type="ECO:0000313" key="8">
    <source>
        <dbReference type="EMBL" id="MBE1560726.1"/>
    </source>
</evidence>
<dbReference type="Pfam" id="PF04055">
    <property type="entry name" value="Radical_SAM"/>
    <property type="match status" value="1"/>
</dbReference>
<evidence type="ECO:0000256" key="2">
    <source>
        <dbReference type="ARBA" id="ARBA00022485"/>
    </source>
</evidence>
<dbReference type="PIRSF" id="PIRSF004869">
    <property type="entry name" value="PflX_prd"/>
    <property type="match status" value="1"/>
</dbReference>
<dbReference type="InterPro" id="IPR058240">
    <property type="entry name" value="rSAM_sf"/>
</dbReference>
<protein>
    <submittedName>
        <fullName evidence="8">Pyruvate formate lyase activating enzyme</fullName>
        <ecNumber evidence="8">1.97.1.4</ecNumber>
    </submittedName>
</protein>
<dbReference type="PANTHER" id="PTHR30352:SF5">
    <property type="entry name" value="PYRUVATE FORMATE-LYASE 1-ACTIVATING ENZYME"/>
    <property type="match status" value="1"/>
</dbReference>
<evidence type="ECO:0000256" key="6">
    <source>
        <dbReference type="ARBA" id="ARBA00023014"/>
    </source>
</evidence>
<keyword evidence="8" id="KW-0560">Oxidoreductase</keyword>
<feature type="domain" description="Radical SAM core" evidence="7">
    <location>
        <begin position="67"/>
        <end position="282"/>
    </location>
</feature>
<dbReference type="GO" id="GO:0016829">
    <property type="term" value="F:lyase activity"/>
    <property type="evidence" value="ECO:0007669"/>
    <property type="project" value="UniProtKB-KW"/>
</dbReference>
<keyword evidence="4" id="KW-0479">Metal-binding</keyword>
<keyword evidence="3" id="KW-0949">S-adenosyl-L-methionine</keyword>
<dbReference type="PANTHER" id="PTHR30352">
    <property type="entry name" value="PYRUVATE FORMATE-LYASE-ACTIVATING ENZYME"/>
    <property type="match status" value="1"/>
</dbReference>
<dbReference type="SUPFAM" id="SSF102114">
    <property type="entry name" value="Radical SAM enzymes"/>
    <property type="match status" value="1"/>
</dbReference>
<dbReference type="InterPro" id="IPR013785">
    <property type="entry name" value="Aldolase_TIM"/>
</dbReference>
<keyword evidence="9" id="KW-1185">Reference proteome</keyword>
<dbReference type="InterPro" id="IPR027596">
    <property type="entry name" value="AmmeMemoSam_rS"/>
</dbReference>
<dbReference type="SFLD" id="SFLDS00029">
    <property type="entry name" value="Radical_SAM"/>
    <property type="match status" value="1"/>
</dbReference>
<comment type="caution">
    <text evidence="8">The sequence shown here is derived from an EMBL/GenBank/DDBJ whole genome shotgun (WGS) entry which is preliminary data.</text>
</comment>
<gene>
    <name evidence="8" type="ORF">H4W81_003505</name>
</gene>
<sequence>MRWTPAILHSPAGERVRCDLCPHRCALAPGQVGACKVRRGAAGGMETATFATSVAHTDAVERKPFFHYRPGALALTLAAPGCSFRCDYCVNHPLSQYGREEGPAWEAAPVDVPEVVAAAAARGACVALSYSEPSLAVELTLALAEHGRAAGVEVVWKSNGFLTPEAIDVVTPALAAVNIDLKGLDEARHRRLTGAAAAPVLAAIRAFHQAGVWVEVSTPLVPGVSSSPEDLSAIAAAIADVDRDIPWHLLRFTPAYRMREENPTSPAELAAAVAIGRAAGLRHVYVERALGEEGRNTRCHGCGDTVVERGIWSLGANHLAAGDCPVCGTSIAGRW</sequence>
<reference evidence="8 9" key="1">
    <citation type="submission" date="2020-10" db="EMBL/GenBank/DDBJ databases">
        <title>Sequencing the genomes of 1000 actinobacteria strains.</title>
        <authorList>
            <person name="Klenk H.-P."/>
        </authorList>
    </citation>
    <scope>NUCLEOTIDE SEQUENCE [LARGE SCALE GENOMIC DNA]</scope>
    <source>
        <strain evidence="8 9">DSM 43748</strain>
    </source>
</reference>
<evidence type="ECO:0000256" key="4">
    <source>
        <dbReference type="ARBA" id="ARBA00022723"/>
    </source>
</evidence>
<dbReference type="EMBL" id="JADBEF010000001">
    <property type="protein sequence ID" value="MBE1560726.1"/>
    <property type="molecule type" value="Genomic_DNA"/>
</dbReference>
<dbReference type="SFLD" id="SFLDG01101">
    <property type="entry name" value="Uncharacterised_Radical_SAM_Su"/>
    <property type="match status" value="1"/>
</dbReference>
<dbReference type="InterPro" id="IPR034457">
    <property type="entry name" value="Organic_radical-activating"/>
</dbReference>
<name>A0ABR9KG19_9ACTN</name>
<dbReference type="InterPro" id="IPR016431">
    <property type="entry name" value="Pyrv-formate_lyase-activ_prd"/>
</dbReference>
<keyword evidence="5" id="KW-0408">Iron</keyword>
<dbReference type="CDD" id="cd01335">
    <property type="entry name" value="Radical_SAM"/>
    <property type="match status" value="1"/>
</dbReference>
<keyword evidence="6" id="KW-0411">Iron-sulfur</keyword>
<dbReference type="InterPro" id="IPR007197">
    <property type="entry name" value="rSAM"/>
</dbReference>
<dbReference type="NCBIfam" id="TIGR04337">
    <property type="entry name" value="AmmeMemoSam_rS"/>
    <property type="match status" value="1"/>
</dbReference>
<proteinExistence type="predicted"/>
<dbReference type="Gene3D" id="3.20.20.70">
    <property type="entry name" value="Aldolase class I"/>
    <property type="match status" value="1"/>
</dbReference>
<evidence type="ECO:0000259" key="7">
    <source>
        <dbReference type="PROSITE" id="PS51918"/>
    </source>
</evidence>
<dbReference type="SMART" id="SM00729">
    <property type="entry name" value="Elp3"/>
    <property type="match status" value="1"/>
</dbReference>
<evidence type="ECO:0000256" key="5">
    <source>
        <dbReference type="ARBA" id="ARBA00023004"/>
    </source>
</evidence>
<organism evidence="8 9">
    <name type="scientific">Nonomuraea africana</name>
    <dbReference type="NCBI Taxonomy" id="46171"/>
    <lineage>
        <taxon>Bacteria</taxon>
        <taxon>Bacillati</taxon>
        <taxon>Actinomycetota</taxon>
        <taxon>Actinomycetes</taxon>
        <taxon>Streptosporangiales</taxon>
        <taxon>Streptosporangiaceae</taxon>
        <taxon>Nonomuraea</taxon>
    </lineage>
</organism>
<comment type="cofactor">
    <cofactor evidence="1">
        <name>[4Fe-4S] cluster</name>
        <dbReference type="ChEBI" id="CHEBI:49883"/>
    </cofactor>
</comment>
<dbReference type="InterPro" id="IPR006638">
    <property type="entry name" value="Elp3/MiaA/NifB-like_rSAM"/>
</dbReference>
<keyword evidence="8" id="KW-0456">Lyase</keyword>
<dbReference type="Proteomes" id="UP000661607">
    <property type="component" value="Unassembled WGS sequence"/>
</dbReference>